<dbReference type="PANTHER" id="PTHR38590:SF1">
    <property type="entry name" value="BLL0828 PROTEIN"/>
    <property type="match status" value="1"/>
</dbReference>
<gene>
    <name evidence="2" type="ORF">ACFSC3_07235</name>
</gene>
<accession>A0ABW4NB39</accession>
<reference evidence="3" key="1">
    <citation type="journal article" date="2019" name="Int. J. Syst. Evol. Microbiol.">
        <title>The Global Catalogue of Microorganisms (GCM) 10K type strain sequencing project: providing services to taxonomists for standard genome sequencing and annotation.</title>
        <authorList>
            <consortium name="The Broad Institute Genomics Platform"/>
            <consortium name="The Broad Institute Genome Sequencing Center for Infectious Disease"/>
            <person name="Wu L."/>
            <person name="Ma J."/>
        </authorList>
    </citation>
    <scope>NUCLEOTIDE SEQUENCE [LARGE SCALE GENOMIC DNA]</scope>
    <source>
        <strain evidence="3">Q85</strain>
    </source>
</reference>
<comment type="caution">
    <text evidence="2">The sequence shown here is derived from an EMBL/GenBank/DDBJ whole genome shotgun (WGS) entry which is preliminary data.</text>
</comment>
<dbReference type="EMBL" id="JBHUFC010000003">
    <property type="protein sequence ID" value="MFD1787362.1"/>
    <property type="molecule type" value="Genomic_DNA"/>
</dbReference>
<keyword evidence="2" id="KW-0378">Hydrolase</keyword>
<sequence length="110" mass="12268">MTEAETRLWLAIRAKRLNGIKFVRQTVRGRAIPDFVARSHNLVIEVDGDTHATSEAYDARRTAVLKRQGYRVLRFTNADVMTNLDGVLHVILDALTSAPLPTLSPEGRGQ</sequence>
<dbReference type="InterPro" id="IPR047216">
    <property type="entry name" value="Endonuclease_DUF559_bact"/>
</dbReference>
<dbReference type="SUPFAM" id="SSF52980">
    <property type="entry name" value="Restriction endonuclease-like"/>
    <property type="match status" value="1"/>
</dbReference>
<dbReference type="PANTHER" id="PTHR38590">
    <property type="entry name" value="BLL0828 PROTEIN"/>
    <property type="match status" value="1"/>
</dbReference>
<evidence type="ECO:0000313" key="3">
    <source>
        <dbReference type="Proteomes" id="UP001597283"/>
    </source>
</evidence>
<keyword evidence="2" id="KW-0255">Endonuclease</keyword>
<protein>
    <submittedName>
        <fullName evidence="2">Endonuclease domain-containing protein</fullName>
    </submittedName>
</protein>
<dbReference type="GO" id="GO:0004519">
    <property type="term" value="F:endonuclease activity"/>
    <property type="evidence" value="ECO:0007669"/>
    <property type="project" value="UniProtKB-KW"/>
</dbReference>
<dbReference type="CDD" id="cd01038">
    <property type="entry name" value="Endonuclease_DUF559"/>
    <property type="match status" value="1"/>
</dbReference>
<name>A0ABW4NB39_9SPHN</name>
<dbReference type="InterPro" id="IPR011335">
    <property type="entry name" value="Restrct_endonuc-II-like"/>
</dbReference>
<organism evidence="2 3">
    <name type="scientific">Sphingomonas floccifaciens</name>
    <dbReference type="NCBI Taxonomy" id="1844115"/>
    <lineage>
        <taxon>Bacteria</taxon>
        <taxon>Pseudomonadati</taxon>
        <taxon>Pseudomonadota</taxon>
        <taxon>Alphaproteobacteria</taxon>
        <taxon>Sphingomonadales</taxon>
        <taxon>Sphingomonadaceae</taxon>
        <taxon>Sphingomonas</taxon>
    </lineage>
</organism>
<dbReference type="InterPro" id="IPR007569">
    <property type="entry name" value="DUF559"/>
</dbReference>
<dbReference type="Pfam" id="PF04480">
    <property type="entry name" value="DUF559"/>
    <property type="match status" value="1"/>
</dbReference>
<proteinExistence type="predicted"/>
<evidence type="ECO:0000259" key="1">
    <source>
        <dbReference type="Pfam" id="PF04480"/>
    </source>
</evidence>
<keyword evidence="2" id="KW-0540">Nuclease</keyword>
<dbReference type="Gene3D" id="3.40.960.10">
    <property type="entry name" value="VSR Endonuclease"/>
    <property type="match status" value="1"/>
</dbReference>
<dbReference type="Proteomes" id="UP001597283">
    <property type="component" value="Unassembled WGS sequence"/>
</dbReference>
<keyword evidence="3" id="KW-1185">Reference proteome</keyword>
<evidence type="ECO:0000313" key="2">
    <source>
        <dbReference type="EMBL" id="MFD1787362.1"/>
    </source>
</evidence>
<feature type="domain" description="DUF559" evidence="1">
    <location>
        <begin position="1"/>
        <end position="95"/>
    </location>
</feature>